<dbReference type="Proteomes" id="UP000225277">
    <property type="component" value="Unassembled WGS sequence"/>
</dbReference>
<evidence type="ECO:0000313" key="3">
    <source>
        <dbReference type="Proteomes" id="UP000225277"/>
    </source>
</evidence>
<sequence length="184" mass="20845">MIIFKLTSILALTTMAVALPANTSPEAANNASSIAKCKDPDHHCVKSYKLCKECWQNPCCRDDQVCRWFDEPWWVVWRNWERGDARCQEPLSTDSGEATTSVTLLADITPATGNTTTILTQEHQLETRQSETHVAQVDCFEDEAECWLSGPTCCNDNMECRGKLSIHWPWEKAEHLACRNKTPE</sequence>
<evidence type="ECO:0000313" key="2">
    <source>
        <dbReference type="EMBL" id="CZT15025.1"/>
    </source>
</evidence>
<evidence type="ECO:0008006" key="4">
    <source>
        <dbReference type="Google" id="ProtNLM"/>
    </source>
</evidence>
<accession>A0A2D3UPU4</accession>
<reference evidence="2 3" key="1">
    <citation type="submission" date="2016-03" db="EMBL/GenBank/DDBJ databases">
        <authorList>
            <person name="Ploux O."/>
        </authorList>
    </citation>
    <scope>NUCLEOTIDE SEQUENCE [LARGE SCALE GENOMIC DNA]</scope>
    <source>
        <strain evidence="2 3">URUG2</strain>
    </source>
</reference>
<evidence type="ECO:0000256" key="1">
    <source>
        <dbReference type="SAM" id="SignalP"/>
    </source>
</evidence>
<proteinExistence type="predicted"/>
<gene>
    <name evidence="2" type="ORF">RCC_00937</name>
</gene>
<keyword evidence="1" id="KW-0732">Signal</keyword>
<feature type="chain" id="PRO_5013595348" description="PSI domain-containing protein" evidence="1">
    <location>
        <begin position="19"/>
        <end position="184"/>
    </location>
</feature>
<feature type="signal peptide" evidence="1">
    <location>
        <begin position="1"/>
        <end position="18"/>
    </location>
</feature>
<dbReference type="EMBL" id="FJUY01000001">
    <property type="protein sequence ID" value="CZT15025.1"/>
    <property type="molecule type" value="Genomic_DNA"/>
</dbReference>
<protein>
    <recommendedName>
        <fullName evidence="4">PSI domain-containing protein</fullName>
    </recommendedName>
</protein>
<dbReference type="AlphaFoldDB" id="A0A2D3UPU4"/>
<keyword evidence="3" id="KW-1185">Reference proteome</keyword>
<name>A0A2D3UPU4_9PEZI</name>
<organism evidence="2 3">
    <name type="scientific">Ramularia collo-cygni</name>
    <dbReference type="NCBI Taxonomy" id="112498"/>
    <lineage>
        <taxon>Eukaryota</taxon>
        <taxon>Fungi</taxon>
        <taxon>Dikarya</taxon>
        <taxon>Ascomycota</taxon>
        <taxon>Pezizomycotina</taxon>
        <taxon>Dothideomycetes</taxon>
        <taxon>Dothideomycetidae</taxon>
        <taxon>Mycosphaerellales</taxon>
        <taxon>Mycosphaerellaceae</taxon>
        <taxon>Ramularia</taxon>
    </lineage>
</organism>
<dbReference type="RefSeq" id="XP_023621922.1">
    <property type="nucleotide sequence ID" value="XM_023766154.1"/>
</dbReference>
<dbReference type="GeneID" id="35596265"/>